<keyword evidence="4" id="KW-0862">Zinc</keyword>
<accession>A0A6A4HMA7</accession>
<evidence type="ECO:0000256" key="1">
    <source>
        <dbReference type="ARBA" id="ARBA00004123"/>
    </source>
</evidence>
<proteinExistence type="predicted"/>
<dbReference type="Proteomes" id="UP000799118">
    <property type="component" value="Unassembled WGS sequence"/>
</dbReference>
<evidence type="ECO:0000256" key="2">
    <source>
        <dbReference type="ARBA" id="ARBA00022723"/>
    </source>
</evidence>
<dbReference type="PANTHER" id="PTHR46481">
    <property type="entry name" value="ZINC FINGER BED DOMAIN-CONTAINING PROTEIN 4"/>
    <property type="match status" value="1"/>
</dbReference>
<protein>
    <recommendedName>
        <fullName evidence="8">HAT C-terminal dimerisation domain-containing protein</fullName>
    </recommendedName>
</protein>
<organism evidence="6 7">
    <name type="scientific">Gymnopus androsaceus JB14</name>
    <dbReference type="NCBI Taxonomy" id="1447944"/>
    <lineage>
        <taxon>Eukaryota</taxon>
        <taxon>Fungi</taxon>
        <taxon>Dikarya</taxon>
        <taxon>Basidiomycota</taxon>
        <taxon>Agaricomycotina</taxon>
        <taxon>Agaricomycetes</taxon>
        <taxon>Agaricomycetidae</taxon>
        <taxon>Agaricales</taxon>
        <taxon>Marasmiineae</taxon>
        <taxon>Omphalotaceae</taxon>
        <taxon>Gymnopus</taxon>
    </lineage>
</organism>
<evidence type="ECO:0000256" key="4">
    <source>
        <dbReference type="ARBA" id="ARBA00022833"/>
    </source>
</evidence>
<evidence type="ECO:0000256" key="5">
    <source>
        <dbReference type="ARBA" id="ARBA00023242"/>
    </source>
</evidence>
<dbReference type="OrthoDB" id="2687121at2759"/>
<comment type="subcellular location">
    <subcellularLocation>
        <location evidence="1">Nucleus</location>
    </subcellularLocation>
</comment>
<keyword evidence="7" id="KW-1185">Reference proteome</keyword>
<keyword evidence="5" id="KW-0539">Nucleus</keyword>
<feature type="non-terminal residue" evidence="6">
    <location>
        <position position="99"/>
    </location>
</feature>
<name>A0A6A4HMA7_9AGAR</name>
<dbReference type="EMBL" id="ML769461">
    <property type="protein sequence ID" value="KAE9400082.1"/>
    <property type="molecule type" value="Genomic_DNA"/>
</dbReference>
<dbReference type="InterPro" id="IPR052035">
    <property type="entry name" value="ZnF_BED_domain_contain"/>
</dbReference>
<dbReference type="AlphaFoldDB" id="A0A6A4HMA7"/>
<dbReference type="GO" id="GO:0005634">
    <property type="term" value="C:nucleus"/>
    <property type="evidence" value="ECO:0007669"/>
    <property type="project" value="UniProtKB-SubCell"/>
</dbReference>
<evidence type="ECO:0000313" key="7">
    <source>
        <dbReference type="Proteomes" id="UP000799118"/>
    </source>
</evidence>
<feature type="non-terminal residue" evidence="6">
    <location>
        <position position="1"/>
    </location>
</feature>
<dbReference type="GO" id="GO:0008270">
    <property type="term" value="F:zinc ion binding"/>
    <property type="evidence" value="ECO:0007669"/>
    <property type="project" value="UniProtKB-KW"/>
</dbReference>
<evidence type="ECO:0000256" key="3">
    <source>
        <dbReference type="ARBA" id="ARBA00022771"/>
    </source>
</evidence>
<evidence type="ECO:0000313" key="6">
    <source>
        <dbReference type="EMBL" id="KAE9400082.1"/>
    </source>
</evidence>
<keyword evidence="2" id="KW-0479">Metal-binding</keyword>
<sequence length="99" mass="11310">LQKEGRPKHYMPSKETVAWDMKKLYTKTKEKLAEELRAVDGELPIAINCWTSPNHHAFMSIIVTWLRKLENGIGELTTTILDFIELPCSHSAENMAEAL</sequence>
<reference evidence="6" key="1">
    <citation type="journal article" date="2019" name="Environ. Microbiol.">
        <title>Fungal ecological strategies reflected in gene transcription - a case study of two litter decomposers.</title>
        <authorList>
            <person name="Barbi F."/>
            <person name="Kohler A."/>
            <person name="Barry K."/>
            <person name="Baskaran P."/>
            <person name="Daum C."/>
            <person name="Fauchery L."/>
            <person name="Ihrmark K."/>
            <person name="Kuo A."/>
            <person name="LaButti K."/>
            <person name="Lipzen A."/>
            <person name="Morin E."/>
            <person name="Grigoriev I.V."/>
            <person name="Henrissat B."/>
            <person name="Lindahl B."/>
            <person name="Martin F."/>
        </authorList>
    </citation>
    <scope>NUCLEOTIDE SEQUENCE</scope>
    <source>
        <strain evidence="6">JB14</strain>
    </source>
</reference>
<gene>
    <name evidence="6" type="ORF">BT96DRAFT_786804</name>
</gene>
<keyword evidence="3" id="KW-0863">Zinc-finger</keyword>
<dbReference type="PANTHER" id="PTHR46481:SF10">
    <property type="entry name" value="ZINC FINGER BED DOMAIN-CONTAINING PROTEIN 39"/>
    <property type="match status" value="1"/>
</dbReference>
<evidence type="ECO:0008006" key="8">
    <source>
        <dbReference type="Google" id="ProtNLM"/>
    </source>
</evidence>